<feature type="region of interest" description="Disordered" evidence="1">
    <location>
        <begin position="330"/>
        <end position="351"/>
    </location>
</feature>
<proteinExistence type="predicted"/>
<dbReference type="VEuPathDB" id="FungiDB:ASPCADRAFT_502646"/>
<dbReference type="Proteomes" id="UP000188318">
    <property type="component" value="Unassembled WGS sequence"/>
</dbReference>
<protein>
    <recommendedName>
        <fullName evidence="4">Arrestin-like N-terminal domain-containing protein</fullName>
    </recommendedName>
</protein>
<evidence type="ECO:0000256" key="1">
    <source>
        <dbReference type="SAM" id="MobiDB-lite"/>
    </source>
</evidence>
<dbReference type="AlphaFoldDB" id="A0A1R3S0K4"/>
<dbReference type="OMA" id="FKPMPVY"/>
<evidence type="ECO:0000313" key="2">
    <source>
        <dbReference type="EMBL" id="OOG00300.1"/>
    </source>
</evidence>
<dbReference type="EMBL" id="KV907493">
    <property type="protein sequence ID" value="OOG00300.1"/>
    <property type="molecule type" value="Genomic_DNA"/>
</dbReference>
<sequence length="466" mass="52050">MAPKVHIEINQLLARNAESANTTATSSDKTNPIITDGYLDGDVIISINNLKDTIDPSAEYLVEVTFEGKLSTSIHLNISTQLLRMAKNLILLRASDIRELSPNQPDASCPSTQTFIHPFHFTIPQTADPTSSSETGLPLPPSLSFKPMSVYDSNDLTLRGQCRIDYCLKARLFDQSGCIAEDEFPVTFAPTHECPPPICITDFPREYTLHSSQHIRDLLSRRDLYHLSIQTEEPAPLHLHCLNTAFTIIPLKWTYQCLASSKHHHPPDLFAKIQTSLRATTFLSVTSQPRVPTQGEANKLKNFRLLGNTSRVGPTQVRKLRIASWEIQQDVSDSGKTPPSPISPSVNPDLLTKDTEYDAESTTAHNQTTWESTAHLIFTFDHPEYIPPTFTHPYVSRRYSLSIVINVDGSRDGNFGLQVPVHVSYDRRGQDSDLSVCEDVRVHLDTDPDPDLWLESGSTIPPPYMA</sequence>
<keyword evidence="3" id="KW-1185">Reference proteome</keyword>
<evidence type="ECO:0008006" key="4">
    <source>
        <dbReference type="Google" id="ProtNLM"/>
    </source>
</evidence>
<gene>
    <name evidence="2" type="ORF">ASPCADRAFT_502646</name>
</gene>
<evidence type="ECO:0000313" key="3">
    <source>
        <dbReference type="Proteomes" id="UP000188318"/>
    </source>
</evidence>
<accession>A0A1R3S0K4</accession>
<dbReference type="OrthoDB" id="4417529at2759"/>
<reference evidence="3" key="1">
    <citation type="journal article" date="2017" name="Genome Biol.">
        <title>Comparative genomics reveals high biological diversity and specific adaptations in the industrially and medically important fungal genus Aspergillus.</title>
        <authorList>
            <person name="de Vries R.P."/>
            <person name="Riley R."/>
            <person name="Wiebenga A."/>
            <person name="Aguilar-Osorio G."/>
            <person name="Amillis S."/>
            <person name="Uchima C.A."/>
            <person name="Anderluh G."/>
            <person name="Asadollahi M."/>
            <person name="Askin M."/>
            <person name="Barry K."/>
            <person name="Battaglia E."/>
            <person name="Bayram O."/>
            <person name="Benocci T."/>
            <person name="Braus-Stromeyer S.A."/>
            <person name="Caldana C."/>
            <person name="Canovas D."/>
            <person name="Cerqueira G.C."/>
            <person name="Chen F."/>
            <person name="Chen W."/>
            <person name="Choi C."/>
            <person name="Clum A."/>
            <person name="Dos Santos R.A."/>
            <person name="Damasio A.R."/>
            <person name="Diallinas G."/>
            <person name="Emri T."/>
            <person name="Fekete E."/>
            <person name="Flipphi M."/>
            <person name="Freyberg S."/>
            <person name="Gallo A."/>
            <person name="Gournas C."/>
            <person name="Habgood R."/>
            <person name="Hainaut M."/>
            <person name="Harispe M.L."/>
            <person name="Henrissat B."/>
            <person name="Hilden K.S."/>
            <person name="Hope R."/>
            <person name="Hossain A."/>
            <person name="Karabika E."/>
            <person name="Karaffa L."/>
            <person name="Karanyi Z."/>
            <person name="Krasevec N."/>
            <person name="Kuo A."/>
            <person name="Kusch H."/>
            <person name="LaButti K."/>
            <person name="Lagendijk E.L."/>
            <person name="Lapidus A."/>
            <person name="Levasseur A."/>
            <person name="Lindquist E."/>
            <person name="Lipzen A."/>
            <person name="Logrieco A.F."/>
            <person name="MacCabe A."/>
            <person name="Maekelae M.R."/>
            <person name="Malavazi I."/>
            <person name="Melin P."/>
            <person name="Meyer V."/>
            <person name="Mielnichuk N."/>
            <person name="Miskei M."/>
            <person name="Molnar A.P."/>
            <person name="Mule G."/>
            <person name="Ngan C.Y."/>
            <person name="Orejas M."/>
            <person name="Orosz E."/>
            <person name="Ouedraogo J.P."/>
            <person name="Overkamp K.M."/>
            <person name="Park H.-S."/>
            <person name="Perrone G."/>
            <person name="Piumi F."/>
            <person name="Punt P.J."/>
            <person name="Ram A.F."/>
            <person name="Ramon A."/>
            <person name="Rauscher S."/>
            <person name="Record E."/>
            <person name="Riano-Pachon D.M."/>
            <person name="Robert V."/>
            <person name="Roehrig J."/>
            <person name="Ruller R."/>
            <person name="Salamov A."/>
            <person name="Salih N.S."/>
            <person name="Samson R.A."/>
            <person name="Sandor E."/>
            <person name="Sanguinetti M."/>
            <person name="Schuetze T."/>
            <person name="Sepcic K."/>
            <person name="Shelest E."/>
            <person name="Sherlock G."/>
            <person name="Sophianopoulou V."/>
            <person name="Squina F.M."/>
            <person name="Sun H."/>
            <person name="Susca A."/>
            <person name="Todd R.B."/>
            <person name="Tsang A."/>
            <person name="Unkles S.E."/>
            <person name="van de Wiele N."/>
            <person name="van Rossen-Uffink D."/>
            <person name="Oliveira J.V."/>
            <person name="Vesth T.C."/>
            <person name="Visser J."/>
            <person name="Yu J.-H."/>
            <person name="Zhou M."/>
            <person name="Andersen M.R."/>
            <person name="Archer D.B."/>
            <person name="Baker S.E."/>
            <person name="Benoit I."/>
            <person name="Brakhage A.A."/>
            <person name="Braus G.H."/>
            <person name="Fischer R."/>
            <person name="Frisvad J.C."/>
            <person name="Goldman G.H."/>
            <person name="Houbraken J."/>
            <person name="Oakley B."/>
            <person name="Pocsi I."/>
            <person name="Scazzocchio C."/>
            <person name="Seiboth B."/>
            <person name="vanKuyk P.A."/>
            <person name="Wortman J."/>
            <person name="Dyer P.S."/>
            <person name="Grigoriev I.V."/>
        </authorList>
    </citation>
    <scope>NUCLEOTIDE SEQUENCE [LARGE SCALE GENOMIC DNA]</scope>
    <source>
        <strain evidence="3">ITEM 5010</strain>
    </source>
</reference>
<name>A0A1R3S0K4_ASPC5</name>
<organism evidence="2 3">
    <name type="scientific">Aspergillus carbonarius (strain ITEM 5010)</name>
    <dbReference type="NCBI Taxonomy" id="602072"/>
    <lineage>
        <taxon>Eukaryota</taxon>
        <taxon>Fungi</taxon>
        <taxon>Dikarya</taxon>
        <taxon>Ascomycota</taxon>
        <taxon>Pezizomycotina</taxon>
        <taxon>Eurotiomycetes</taxon>
        <taxon>Eurotiomycetidae</taxon>
        <taxon>Eurotiales</taxon>
        <taxon>Aspergillaceae</taxon>
        <taxon>Aspergillus</taxon>
        <taxon>Aspergillus subgen. Circumdati</taxon>
    </lineage>
</organism>